<name>A0ABY3XA19_9GAMM</name>
<protein>
    <recommendedName>
        <fullName evidence="3">WD40-like Beta Propeller Repeat family protein</fullName>
    </recommendedName>
</protein>
<evidence type="ECO:0000313" key="2">
    <source>
        <dbReference type="Proteomes" id="UP000829194"/>
    </source>
</evidence>
<evidence type="ECO:0008006" key="3">
    <source>
        <dbReference type="Google" id="ProtNLM"/>
    </source>
</evidence>
<sequence length="245" mass="28887">MLGWNRKTDRIQVGQWLKGRIYERRCDLSPDGRHFIYFASNARWRSESKGSWSAISRAPYLKALTFLPKGDCYEGGGLFFDDRDYWLNDRYNLHRLARDDSGLRRSMRSPWHESYGKGGCSSIYYIRLQRDGWAMKHTDASSGEEVTTFEKPLRGHWVLRKIAHSGWIRREGTGHDSDEHALWNRRTGRLIELPRWDWAEVDGERLLWVERGRLLSARIDAEGLCEQREIYDFNPLTWASLEAPY</sequence>
<organism evidence="1 2">
    <name type="scientific">Lysobacter gummosus</name>
    <dbReference type="NCBI Taxonomy" id="262324"/>
    <lineage>
        <taxon>Bacteria</taxon>
        <taxon>Pseudomonadati</taxon>
        <taxon>Pseudomonadota</taxon>
        <taxon>Gammaproteobacteria</taxon>
        <taxon>Lysobacterales</taxon>
        <taxon>Lysobacteraceae</taxon>
        <taxon>Lysobacter</taxon>
    </lineage>
</organism>
<evidence type="ECO:0000313" key="1">
    <source>
        <dbReference type="EMBL" id="UNP29448.1"/>
    </source>
</evidence>
<proteinExistence type="predicted"/>
<accession>A0ABY3XA19</accession>
<dbReference type="Proteomes" id="UP000829194">
    <property type="component" value="Chromosome"/>
</dbReference>
<dbReference type="EMBL" id="CP093547">
    <property type="protein sequence ID" value="UNP29448.1"/>
    <property type="molecule type" value="Genomic_DNA"/>
</dbReference>
<reference evidence="1 2" key="1">
    <citation type="submission" date="2022-03" db="EMBL/GenBank/DDBJ databases">
        <title>Complete genome sequence of Lysobacter capsici VKM B-2533 and Lysobacter gummosus 10.1.1, promising sources of lytic agents.</title>
        <authorList>
            <person name="Tarlachkov S.V."/>
            <person name="Kudryakova I.V."/>
            <person name="Afoshin A.S."/>
            <person name="Leontyevskaya E.A."/>
            <person name="Leontyevskaya N.V."/>
        </authorList>
    </citation>
    <scope>NUCLEOTIDE SEQUENCE [LARGE SCALE GENOMIC DNA]</scope>
    <source>
        <strain evidence="1 2">10.1.1</strain>
    </source>
</reference>
<keyword evidence="2" id="KW-1185">Reference proteome</keyword>
<gene>
    <name evidence="1" type="ORF">MOV92_23795</name>
</gene>
<dbReference type="RefSeq" id="WP_057944926.1">
    <property type="nucleotide sequence ID" value="NZ_CP011131.1"/>
</dbReference>